<evidence type="ECO:0000256" key="1">
    <source>
        <dbReference type="SAM" id="Phobius"/>
    </source>
</evidence>
<accession>A0ABV6PA81</accession>
<protein>
    <submittedName>
        <fullName evidence="2">DUF4245 domain-containing protein</fullName>
    </submittedName>
</protein>
<comment type="caution">
    <text evidence="2">The sequence shown here is derived from an EMBL/GenBank/DDBJ whole genome shotgun (WGS) entry which is preliminary data.</text>
</comment>
<evidence type="ECO:0000313" key="3">
    <source>
        <dbReference type="Proteomes" id="UP001589862"/>
    </source>
</evidence>
<dbReference type="RefSeq" id="WP_377458882.1">
    <property type="nucleotide sequence ID" value="NZ_JBHLUB010000028.1"/>
</dbReference>
<keyword evidence="3" id="KW-1185">Reference proteome</keyword>
<keyword evidence="1" id="KW-0812">Transmembrane</keyword>
<sequence>MTEPVEDVEQPKPQLTKKQIDRITQPAMAMLLTMVVTLAIVLPLMLINPMSKKNEYDPQIDVTQLAAEGSTATPIRLASPAVPDEWHATFARWKQDGQAQVDYWEVGYVTDAKEFAGLTQAVGANPYWVSEKTQKSEESGTVNSAGYTWQERKAEDNTYWLLDTKGTDLAGTKDGEPQTVILTSSGSAEELTKLAEATVAELKKND</sequence>
<proteinExistence type="predicted"/>
<keyword evidence="1" id="KW-1133">Transmembrane helix</keyword>
<reference evidence="2 3" key="1">
    <citation type="submission" date="2024-09" db="EMBL/GenBank/DDBJ databases">
        <authorList>
            <person name="Sun Q."/>
            <person name="Mori K."/>
        </authorList>
    </citation>
    <scope>NUCLEOTIDE SEQUENCE [LARGE SCALE GENOMIC DNA]</scope>
    <source>
        <strain evidence="2 3">NCAIM B.02604</strain>
    </source>
</reference>
<evidence type="ECO:0000313" key="2">
    <source>
        <dbReference type="EMBL" id="MFC0582025.1"/>
    </source>
</evidence>
<keyword evidence="1" id="KW-0472">Membrane</keyword>
<dbReference type="EMBL" id="JBHLUB010000028">
    <property type="protein sequence ID" value="MFC0582025.1"/>
    <property type="molecule type" value="Genomic_DNA"/>
</dbReference>
<name>A0ABV6PA81_9MICC</name>
<feature type="transmembrane region" description="Helical" evidence="1">
    <location>
        <begin position="27"/>
        <end position="47"/>
    </location>
</feature>
<dbReference type="Pfam" id="PF14030">
    <property type="entry name" value="DUF4245"/>
    <property type="match status" value="1"/>
</dbReference>
<gene>
    <name evidence="2" type="ORF">ACFFFR_06465</name>
</gene>
<organism evidence="2 3">
    <name type="scientific">Micrococcoides hystricis</name>
    <dbReference type="NCBI Taxonomy" id="1572761"/>
    <lineage>
        <taxon>Bacteria</taxon>
        <taxon>Bacillati</taxon>
        <taxon>Actinomycetota</taxon>
        <taxon>Actinomycetes</taxon>
        <taxon>Micrococcales</taxon>
        <taxon>Micrococcaceae</taxon>
        <taxon>Micrococcoides</taxon>
    </lineage>
</organism>
<dbReference type="InterPro" id="IPR025339">
    <property type="entry name" value="DUF4245"/>
</dbReference>
<dbReference type="Proteomes" id="UP001589862">
    <property type="component" value="Unassembled WGS sequence"/>
</dbReference>